<feature type="transmembrane region" description="Helical" evidence="2">
    <location>
        <begin position="121"/>
        <end position="142"/>
    </location>
</feature>
<dbReference type="Proteomes" id="UP000594480">
    <property type="component" value="Chromosome"/>
</dbReference>
<proteinExistence type="predicted"/>
<feature type="transmembrane region" description="Helical" evidence="2">
    <location>
        <begin position="288"/>
        <end position="312"/>
    </location>
</feature>
<evidence type="ECO:0000313" key="4">
    <source>
        <dbReference type="Proteomes" id="UP000594480"/>
    </source>
</evidence>
<dbReference type="AlphaFoldDB" id="A0A7S8MVA1"/>
<dbReference type="RefSeq" id="WP_195691975.1">
    <property type="nucleotide sequence ID" value="NZ_CP064760.1"/>
</dbReference>
<keyword evidence="2" id="KW-0472">Membrane</keyword>
<sequence>MKTEEGVEVAVTDRADWLRSAYSRATWLALLVGVIVGAALGFVVVSIVGSGAPWGVVTVSGVAGGIVAAIAAGGCLAILAGMNAYVPARSRGRIAIATITASVVTGVLSVALLWIMFLRAVLWVAGIAAVIAGIVAIALALAAEKRAPTLPAPVRRDHIPSGIALWPLGAAALTPIGAGGSIFLLRTQLHVQCGIYFEAGVSQIEANGTWVCADGISYLMPGLILLCGPVVLSIAGALVAHLIVRDRSARLVLTLLAAASVGWVLGWTSYASRESVHSTPPGVDSLHYWYVAVGPAAAVSASAVVIALIALAMRPVIARRMLGLAIAGMLIASVACLGISAGTLVAAGLLGAAYGRGPVHDDPLAPSENSVARPGQADGARIDSGD</sequence>
<dbReference type="KEGG" id="msf:IT882_11540"/>
<protein>
    <submittedName>
        <fullName evidence="3">Uncharacterized protein</fullName>
    </submittedName>
</protein>
<keyword evidence="2" id="KW-1133">Transmembrane helix</keyword>
<reference evidence="3 4" key="1">
    <citation type="submission" date="2020-11" db="EMBL/GenBank/DDBJ databases">
        <title>Amino acid is mineralized and recycled by bacteria in oceanic microbiome.</title>
        <authorList>
            <person name="Zheng L.Y."/>
        </authorList>
    </citation>
    <scope>NUCLEOTIDE SEQUENCE [LARGE SCALE GENOMIC DNA]</scope>
    <source>
        <strain evidence="3 4">A32-1</strain>
    </source>
</reference>
<keyword evidence="4" id="KW-1185">Reference proteome</keyword>
<dbReference type="EMBL" id="CP064760">
    <property type="protein sequence ID" value="QPE03884.1"/>
    <property type="molecule type" value="Genomic_DNA"/>
</dbReference>
<feature type="transmembrane region" description="Helical" evidence="2">
    <location>
        <begin position="54"/>
        <end position="82"/>
    </location>
</feature>
<feature type="transmembrane region" description="Helical" evidence="2">
    <location>
        <begin position="324"/>
        <end position="354"/>
    </location>
</feature>
<evidence type="ECO:0000256" key="2">
    <source>
        <dbReference type="SAM" id="Phobius"/>
    </source>
</evidence>
<feature type="region of interest" description="Disordered" evidence="1">
    <location>
        <begin position="363"/>
        <end position="386"/>
    </location>
</feature>
<feature type="transmembrane region" description="Helical" evidence="2">
    <location>
        <begin position="94"/>
        <end position="115"/>
    </location>
</feature>
<feature type="transmembrane region" description="Helical" evidence="2">
    <location>
        <begin position="27"/>
        <end position="48"/>
    </location>
</feature>
<organism evidence="3 4">
    <name type="scientific">Microbacterium schleiferi</name>
    <dbReference type="NCBI Taxonomy" id="69362"/>
    <lineage>
        <taxon>Bacteria</taxon>
        <taxon>Bacillati</taxon>
        <taxon>Actinomycetota</taxon>
        <taxon>Actinomycetes</taxon>
        <taxon>Micrococcales</taxon>
        <taxon>Microbacteriaceae</taxon>
        <taxon>Microbacterium</taxon>
    </lineage>
</organism>
<feature type="transmembrane region" description="Helical" evidence="2">
    <location>
        <begin position="223"/>
        <end position="244"/>
    </location>
</feature>
<accession>A0A7S8MVA1</accession>
<feature type="transmembrane region" description="Helical" evidence="2">
    <location>
        <begin position="251"/>
        <end position="268"/>
    </location>
</feature>
<keyword evidence="2" id="KW-0812">Transmembrane</keyword>
<evidence type="ECO:0000313" key="3">
    <source>
        <dbReference type="EMBL" id="QPE03884.1"/>
    </source>
</evidence>
<name>A0A7S8MVA1_9MICO</name>
<evidence type="ECO:0000256" key="1">
    <source>
        <dbReference type="SAM" id="MobiDB-lite"/>
    </source>
</evidence>
<feature type="transmembrane region" description="Helical" evidence="2">
    <location>
        <begin position="163"/>
        <end position="185"/>
    </location>
</feature>
<gene>
    <name evidence="3" type="ORF">IT882_11540</name>
</gene>